<evidence type="ECO:0000256" key="6">
    <source>
        <dbReference type="ARBA" id="ARBA00022723"/>
    </source>
</evidence>
<evidence type="ECO:0000256" key="3">
    <source>
        <dbReference type="ARBA" id="ARBA00004286"/>
    </source>
</evidence>
<keyword evidence="5" id="KW-0158">Chromosome</keyword>
<comment type="cofactor">
    <cofactor evidence="1">
        <name>Zn(2+)</name>
        <dbReference type="ChEBI" id="CHEBI:29105"/>
    </cofactor>
</comment>
<proteinExistence type="inferred from homology"/>
<evidence type="ECO:0000256" key="8">
    <source>
        <dbReference type="ARBA" id="ARBA00023242"/>
    </source>
</evidence>
<organism evidence="12 13">
    <name type="scientific">Cichlidogyrus casuarinus</name>
    <dbReference type="NCBI Taxonomy" id="1844966"/>
    <lineage>
        <taxon>Eukaryota</taxon>
        <taxon>Metazoa</taxon>
        <taxon>Spiralia</taxon>
        <taxon>Lophotrochozoa</taxon>
        <taxon>Platyhelminthes</taxon>
        <taxon>Monogenea</taxon>
        <taxon>Monopisthocotylea</taxon>
        <taxon>Dactylogyridea</taxon>
        <taxon>Ancyrocephalidae</taxon>
        <taxon>Cichlidogyrus</taxon>
    </lineage>
</organism>
<feature type="coiled-coil region" evidence="10">
    <location>
        <begin position="198"/>
        <end position="294"/>
    </location>
</feature>
<dbReference type="PANTHER" id="PTHR18867:SF12">
    <property type="entry name" value="DNA REPAIR PROTEIN RAD50"/>
    <property type="match status" value="1"/>
</dbReference>
<dbReference type="GO" id="GO:0046872">
    <property type="term" value="F:metal ion binding"/>
    <property type="evidence" value="ECO:0007669"/>
    <property type="project" value="UniProtKB-KW"/>
</dbReference>
<evidence type="ECO:0000256" key="9">
    <source>
        <dbReference type="ARBA" id="ARBA00049360"/>
    </source>
</evidence>
<reference evidence="12 13" key="1">
    <citation type="submission" date="2024-11" db="EMBL/GenBank/DDBJ databases">
        <title>Adaptive evolution of stress response genes in parasites aligns with host niche diversity.</title>
        <authorList>
            <person name="Hahn C."/>
            <person name="Resl P."/>
        </authorList>
    </citation>
    <scope>NUCLEOTIDE SEQUENCE [LARGE SCALE GENOMIC DNA]</scope>
    <source>
        <strain evidence="12">EGGRZ-B1_66</strain>
        <tissue evidence="12">Body</tissue>
    </source>
</reference>
<keyword evidence="8" id="KW-0539">Nucleus</keyword>
<evidence type="ECO:0000259" key="11">
    <source>
        <dbReference type="Pfam" id="PF13476"/>
    </source>
</evidence>
<comment type="similarity">
    <text evidence="4">Belongs to the SMC family. RAD50 subfamily.</text>
</comment>
<feature type="domain" description="Rad50/SbcC-type AAA" evidence="11">
    <location>
        <begin position="6"/>
        <end position="258"/>
    </location>
</feature>
<sequence length="496" mass="56575">MSSLLKMSIQGVRSFGPDKSQLIEFESPLTLILGPNGTGKTTIIECLKYVTIGELPSGSKVGATFIYDPKLVHETEIKAKVSIQFSDTKSRVNTISRSMVATIKDDKKPPTMKSLDASMKCLDPNGKITSISSRCTEIGQEVVSRLGVSKSVIENVIFCHQEDSNWPLQEAKFVKQKFDDLFAASRYVKALDAVRKCKQDQDSKVKQFTAELRHLQRNCDEAKKTKKEASQIELNIKVETDALEKLKNDLDPITNEIEQVRKKFDEFVKLENDLKFSAQRKEECENLIKNLLQNITKEFDGSDQELQISISNAEELLENRKKASSQKETDISVQERDISRILTKKEKLQSQLTEFRMIIKNQQEATEKRTQIFTKHYPLFHEGSTVASCEVEDDYKAKRVLSGFESVHKERMQSLEKNRSDLEAEEKKIQTWLNEVSNEAAKLDQQLKSTKENLRAKTEKMKSLERRLQSASDIQSRIDQVKLKLSEAVRLNGAKL</sequence>
<evidence type="ECO:0000256" key="4">
    <source>
        <dbReference type="ARBA" id="ARBA00009439"/>
    </source>
</evidence>
<dbReference type="Gene3D" id="3.40.50.300">
    <property type="entry name" value="P-loop containing nucleotide triphosphate hydrolases"/>
    <property type="match status" value="1"/>
</dbReference>
<keyword evidence="6" id="KW-0479">Metal-binding</keyword>
<dbReference type="AlphaFoldDB" id="A0ABD2QDX9"/>
<dbReference type="InterPro" id="IPR038729">
    <property type="entry name" value="Rad50/SbcC_AAA"/>
</dbReference>
<protein>
    <submittedName>
        <fullName evidence="12">DNA repair protein rad50</fullName>
    </submittedName>
</protein>
<evidence type="ECO:0000256" key="1">
    <source>
        <dbReference type="ARBA" id="ARBA00001947"/>
    </source>
</evidence>
<keyword evidence="7" id="KW-0862">Zinc</keyword>
<evidence type="ECO:0000256" key="7">
    <source>
        <dbReference type="ARBA" id="ARBA00022833"/>
    </source>
</evidence>
<dbReference type="InterPro" id="IPR027417">
    <property type="entry name" value="P-loop_NTPase"/>
</dbReference>
<evidence type="ECO:0000256" key="10">
    <source>
        <dbReference type="SAM" id="Coils"/>
    </source>
</evidence>
<evidence type="ECO:0000313" key="12">
    <source>
        <dbReference type="EMBL" id="KAL3316536.1"/>
    </source>
</evidence>
<evidence type="ECO:0000256" key="2">
    <source>
        <dbReference type="ARBA" id="ARBA00004123"/>
    </source>
</evidence>
<dbReference type="EMBL" id="JBJKFK010000523">
    <property type="protein sequence ID" value="KAL3316536.1"/>
    <property type="molecule type" value="Genomic_DNA"/>
</dbReference>
<dbReference type="PANTHER" id="PTHR18867">
    <property type="entry name" value="RAD50"/>
    <property type="match status" value="1"/>
</dbReference>
<dbReference type="SUPFAM" id="SSF52540">
    <property type="entry name" value="P-loop containing nucleoside triphosphate hydrolases"/>
    <property type="match status" value="1"/>
</dbReference>
<comment type="catalytic activity">
    <reaction evidence="9">
        <text>ATP + H2O = ADP + phosphate + H(+)</text>
        <dbReference type="Rhea" id="RHEA:13065"/>
        <dbReference type="ChEBI" id="CHEBI:15377"/>
        <dbReference type="ChEBI" id="CHEBI:15378"/>
        <dbReference type="ChEBI" id="CHEBI:30616"/>
        <dbReference type="ChEBI" id="CHEBI:43474"/>
        <dbReference type="ChEBI" id="CHEBI:456216"/>
    </reaction>
</comment>
<dbReference type="Pfam" id="PF13476">
    <property type="entry name" value="AAA_23"/>
    <property type="match status" value="1"/>
</dbReference>
<comment type="subcellular location">
    <subcellularLocation>
        <location evidence="3">Chromosome</location>
    </subcellularLocation>
    <subcellularLocation>
        <location evidence="2">Nucleus</location>
    </subcellularLocation>
</comment>
<keyword evidence="10" id="KW-0175">Coiled coil</keyword>
<dbReference type="GO" id="GO:0005634">
    <property type="term" value="C:nucleus"/>
    <property type="evidence" value="ECO:0007669"/>
    <property type="project" value="UniProtKB-SubCell"/>
</dbReference>
<evidence type="ECO:0000256" key="5">
    <source>
        <dbReference type="ARBA" id="ARBA00022454"/>
    </source>
</evidence>
<gene>
    <name evidence="12" type="primary">RAD50_1</name>
    <name evidence="12" type="ORF">Ciccas_004816</name>
</gene>
<name>A0ABD2QDX9_9PLAT</name>
<dbReference type="GO" id="GO:0005694">
    <property type="term" value="C:chromosome"/>
    <property type="evidence" value="ECO:0007669"/>
    <property type="project" value="UniProtKB-SubCell"/>
</dbReference>
<keyword evidence="13" id="KW-1185">Reference proteome</keyword>
<dbReference type="Proteomes" id="UP001626550">
    <property type="component" value="Unassembled WGS sequence"/>
</dbReference>
<accession>A0ABD2QDX9</accession>
<comment type="caution">
    <text evidence="12">The sequence shown here is derived from an EMBL/GenBank/DDBJ whole genome shotgun (WGS) entry which is preliminary data.</text>
</comment>
<feature type="coiled-coil region" evidence="10">
    <location>
        <begin position="405"/>
        <end position="474"/>
    </location>
</feature>
<evidence type="ECO:0000313" key="13">
    <source>
        <dbReference type="Proteomes" id="UP001626550"/>
    </source>
</evidence>